<dbReference type="Proteomes" id="UP001590951">
    <property type="component" value="Unassembled WGS sequence"/>
</dbReference>
<dbReference type="PANTHER" id="PTHR37540">
    <property type="entry name" value="TRANSCRIPTION FACTOR (ACR-2), PUTATIVE-RELATED-RELATED"/>
    <property type="match status" value="1"/>
</dbReference>
<dbReference type="PANTHER" id="PTHR37540:SF5">
    <property type="entry name" value="TRANSCRIPTION FACTOR DOMAIN-CONTAINING PROTEIN"/>
    <property type="match status" value="1"/>
</dbReference>
<dbReference type="InterPro" id="IPR021858">
    <property type="entry name" value="Fun_TF"/>
</dbReference>
<evidence type="ECO:0000313" key="2">
    <source>
        <dbReference type="Proteomes" id="UP001590951"/>
    </source>
</evidence>
<dbReference type="EMBL" id="JBHFEH010000013">
    <property type="protein sequence ID" value="KAL2055029.1"/>
    <property type="molecule type" value="Genomic_DNA"/>
</dbReference>
<sequence>MRTSALTQQSSDPLMQSVESTPFPQRLGQLVWSYVDVFLGEQGSRLTGGPIDAKWQQWVPMVLQSDILFHAQAFLALVHFKPWRQEPWNQERLVLKARTIERINGRLTNPIIAVDDESIGAVLMMATVAHTENANSFNPHIQGLGKMVSLRGGLRALREEGFYLSDWICIIDYVGSIIYHTSLAIATPEVAGIPSIQQNLSIDCMCSPLLGRDGLMVKGPSYIGLGKDTQTLLDDMHSLTIMFEQMPLYSSLQSSTSVIECVQIERRLRFLPSADVPSAFFMNLRMYDHLYESTRLASLIFFRALYYNQPFASPDNFDTLQRLRVSIEKTILGGWDHFAGILIWVLLVGTAAERESAELTFAEHLSKTCCAIGGRGAEDLKITLQKFIDVESLVEAKAAQISEGQQIGWGERG</sequence>
<proteinExistence type="predicted"/>
<evidence type="ECO:0000313" key="1">
    <source>
        <dbReference type="EMBL" id="KAL2055029.1"/>
    </source>
</evidence>
<organism evidence="1 2">
    <name type="scientific">Lepraria finkii</name>
    <dbReference type="NCBI Taxonomy" id="1340010"/>
    <lineage>
        <taxon>Eukaryota</taxon>
        <taxon>Fungi</taxon>
        <taxon>Dikarya</taxon>
        <taxon>Ascomycota</taxon>
        <taxon>Pezizomycotina</taxon>
        <taxon>Lecanoromycetes</taxon>
        <taxon>OSLEUM clade</taxon>
        <taxon>Lecanoromycetidae</taxon>
        <taxon>Lecanorales</taxon>
        <taxon>Lecanorineae</taxon>
        <taxon>Stereocaulaceae</taxon>
        <taxon>Lepraria</taxon>
    </lineage>
</organism>
<gene>
    <name evidence="1" type="ORF">ABVK25_004851</name>
</gene>
<name>A0ABR4BAZ6_9LECA</name>
<keyword evidence="2" id="KW-1185">Reference proteome</keyword>
<comment type="caution">
    <text evidence="1">The sequence shown here is derived from an EMBL/GenBank/DDBJ whole genome shotgun (WGS) entry which is preliminary data.</text>
</comment>
<protein>
    <submittedName>
        <fullName evidence="1">Uncharacterized protein</fullName>
    </submittedName>
</protein>
<accession>A0ABR4BAZ6</accession>
<reference evidence="1 2" key="1">
    <citation type="submission" date="2024-09" db="EMBL/GenBank/DDBJ databases">
        <title>Rethinking Asexuality: The Enigmatic Case of Functional Sexual Genes in Lepraria (Stereocaulaceae).</title>
        <authorList>
            <person name="Doellman M."/>
            <person name="Sun Y."/>
            <person name="Barcenas-Pena A."/>
            <person name="Lumbsch H.T."/>
            <person name="Grewe F."/>
        </authorList>
    </citation>
    <scope>NUCLEOTIDE SEQUENCE [LARGE SCALE GENOMIC DNA]</scope>
    <source>
        <strain evidence="1 2">Grewe 0041</strain>
    </source>
</reference>
<dbReference type="Pfam" id="PF11951">
    <property type="entry name" value="Fungal_trans_2"/>
    <property type="match status" value="1"/>
</dbReference>